<evidence type="ECO:0000313" key="2">
    <source>
        <dbReference type="EMBL" id="KIM74544.1"/>
    </source>
</evidence>
<dbReference type="AlphaFoldDB" id="A0A0C3F3A8"/>
<reference evidence="2 3" key="1">
    <citation type="submission" date="2014-04" db="EMBL/GenBank/DDBJ databases">
        <authorList>
            <consortium name="DOE Joint Genome Institute"/>
            <person name="Kuo A."/>
            <person name="Tarkka M."/>
            <person name="Buscot F."/>
            <person name="Kohler A."/>
            <person name="Nagy L.G."/>
            <person name="Floudas D."/>
            <person name="Copeland A."/>
            <person name="Barry K.W."/>
            <person name="Cichocki N."/>
            <person name="Veneault-Fourrey C."/>
            <person name="LaButti K."/>
            <person name="Lindquist E.A."/>
            <person name="Lipzen A."/>
            <person name="Lundell T."/>
            <person name="Morin E."/>
            <person name="Murat C."/>
            <person name="Sun H."/>
            <person name="Tunlid A."/>
            <person name="Henrissat B."/>
            <person name="Grigoriev I.V."/>
            <person name="Hibbett D.S."/>
            <person name="Martin F."/>
            <person name="Nordberg H.P."/>
            <person name="Cantor M.N."/>
            <person name="Hua S.X."/>
        </authorList>
    </citation>
    <scope>NUCLEOTIDE SEQUENCE [LARGE SCALE GENOMIC DNA]</scope>
    <source>
        <strain evidence="2 3">F 1598</strain>
    </source>
</reference>
<name>A0A0C3F3A8_PILCF</name>
<dbReference type="HOGENOM" id="CLU_1876210_0_0_1"/>
<accession>A0A0C3F3A8</accession>
<sequence length="136" mass="16104">MFMFRPFVRLFFRSFFQILMLYCTTANQPPSPYPSILIPHMHTIPLIHPYIKPPTILSVAFESRVILYTYVRKLFLTITIYIRRFFSKRDIFLSPIFSPAATIFASPAISSMMESPIYRRFESYLRFPVYLCPLLA</sequence>
<evidence type="ECO:0000313" key="3">
    <source>
        <dbReference type="Proteomes" id="UP000054166"/>
    </source>
</evidence>
<protein>
    <recommendedName>
        <fullName evidence="4">Secreted protein</fullName>
    </recommendedName>
</protein>
<organism evidence="2 3">
    <name type="scientific">Piloderma croceum (strain F 1598)</name>
    <dbReference type="NCBI Taxonomy" id="765440"/>
    <lineage>
        <taxon>Eukaryota</taxon>
        <taxon>Fungi</taxon>
        <taxon>Dikarya</taxon>
        <taxon>Basidiomycota</taxon>
        <taxon>Agaricomycotina</taxon>
        <taxon>Agaricomycetes</taxon>
        <taxon>Agaricomycetidae</taxon>
        <taxon>Atheliales</taxon>
        <taxon>Atheliaceae</taxon>
        <taxon>Piloderma</taxon>
    </lineage>
</organism>
<keyword evidence="1" id="KW-0732">Signal</keyword>
<feature type="signal peptide" evidence="1">
    <location>
        <begin position="1"/>
        <end position="26"/>
    </location>
</feature>
<gene>
    <name evidence="2" type="ORF">PILCRDRAFT_701109</name>
</gene>
<dbReference type="Proteomes" id="UP000054166">
    <property type="component" value="Unassembled WGS sequence"/>
</dbReference>
<keyword evidence="3" id="KW-1185">Reference proteome</keyword>
<proteinExistence type="predicted"/>
<evidence type="ECO:0000256" key="1">
    <source>
        <dbReference type="SAM" id="SignalP"/>
    </source>
</evidence>
<reference evidence="3" key="2">
    <citation type="submission" date="2015-01" db="EMBL/GenBank/DDBJ databases">
        <title>Evolutionary Origins and Diversification of the Mycorrhizal Mutualists.</title>
        <authorList>
            <consortium name="DOE Joint Genome Institute"/>
            <consortium name="Mycorrhizal Genomics Consortium"/>
            <person name="Kohler A."/>
            <person name="Kuo A."/>
            <person name="Nagy L.G."/>
            <person name="Floudas D."/>
            <person name="Copeland A."/>
            <person name="Barry K.W."/>
            <person name="Cichocki N."/>
            <person name="Veneault-Fourrey C."/>
            <person name="LaButti K."/>
            <person name="Lindquist E.A."/>
            <person name="Lipzen A."/>
            <person name="Lundell T."/>
            <person name="Morin E."/>
            <person name="Murat C."/>
            <person name="Riley R."/>
            <person name="Ohm R."/>
            <person name="Sun H."/>
            <person name="Tunlid A."/>
            <person name="Henrissat B."/>
            <person name="Grigoriev I.V."/>
            <person name="Hibbett D.S."/>
            <person name="Martin F."/>
        </authorList>
    </citation>
    <scope>NUCLEOTIDE SEQUENCE [LARGE SCALE GENOMIC DNA]</scope>
    <source>
        <strain evidence="3">F 1598</strain>
    </source>
</reference>
<feature type="chain" id="PRO_5002174381" description="Secreted protein" evidence="1">
    <location>
        <begin position="27"/>
        <end position="136"/>
    </location>
</feature>
<evidence type="ECO:0008006" key="4">
    <source>
        <dbReference type="Google" id="ProtNLM"/>
    </source>
</evidence>
<dbReference type="InParanoid" id="A0A0C3F3A8"/>
<dbReference type="EMBL" id="KN833059">
    <property type="protein sequence ID" value="KIM74544.1"/>
    <property type="molecule type" value="Genomic_DNA"/>
</dbReference>